<dbReference type="AlphaFoldDB" id="A0ABD1DR26"/>
<comment type="caution">
    <text evidence="1">The sequence shown here is derived from an EMBL/GenBank/DDBJ whole genome shotgun (WGS) entry which is preliminary data.</text>
</comment>
<accession>A0ABD1DR26</accession>
<organism evidence="1 2">
    <name type="scientific">Culex pipiens pipiens</name>
    <name type="common">Northern house mosquito</name>
    <dbReference type="NCBI Taxonomy" id="38569"/>
    <lineage>
        <taxon>Eukaryota</taxon>
        <taxon>Metazoa</taxon>
        <taxon>Ecdysozoa</taxon>
        <taxon>Arthropoda</taxon>
        <taxon>Hexapoda</taxon>
        <taxon>Insecta</taxon>
        <taxon>Pterygota</taxon>
        <taxon>Neoptera</taxon>
        <taxon>Endopterygota</taxon>
        <taxon>Diptera</taxon>
        <taxon>Nematocera</taxon>
        <taxon>Culicoidea</taxon>
        <taxon>Culicidae</taxon>
        <taxon>Culicinae</taxon>
        <taxon>Culicini</taxon>
        <taxon>Culex</taxon>
        <taxon>Culex</taxon>
    </lineage>
</organism>
<evidence type="ECO:0000313" key="2">
    <source>
        <dbReference type="Proteomes" id="UP001562425"/>
    </source>
</evidence>
<dbReference type="Proteomes" id="UP001562425">
    <property type="component" value="Unassembled WGS sequence"/>
</dbReference>
<reference evidence="1 2" key="1">
    <citation type="submission" date="2024-05" db="EMBL/GenBank/DDBJ databases">
        <title>Culex pipiens pipiens assembly and annotation.</title>
        <authorList>
            <person name="Alout H."/>
            <person name="Durand T."/>
        </authorList>
    </citation>
    <scope>NUCLEOTIDE SEQUENCE [LARGE SCALE GENOMIC DNA]</scope>
    <source>
        <strain evidence="1">HA-2024</strain>
        <tissue evidence="1">Whole body</tissue>
    </source>
</reference>
<name>A0ABD1DR26_CULPP</name>
<dbReference type="EMBL" id="JBEHCU010004394">
    <property type="protein sequence ID" value="KAL1401645.1"/>
    <property type="molecule type" value="Genomic_DNA"/>
</dbReference>
<evidence type="ECO:0000313" key="1">
    <source>
        <dbReference type="EMBL" id="KAL1401645.1"/>
    </source>
</evidence>
<protein>
    <submittedName>
        <fullName evidence="1">Uncharacterized protein</fullName>
    </submittedName>
</protein>
<feature type="non-terminal residue" evidence="1">
    <location>
        <position position="1"/>
    </location>
</feature>
<keyword evidence="2" id="KW-1185">Reference proteome</keyword>
<proteinExistence type="predicted"/>
<sequence>DHYDCPLLFPSGALLGIGELRIFPGGPPLNPPGCIGTPGKTGFGSGGGVYSRAESSFRGRMDASRVKVDYPALPEEVVAKWYFNRQSKPHLDEHT</sequence>
<gene>
    <name evidence="1" type="ORF">pipiens_020003</name>
</gene>